<name>A0ABW7X0G0_9NOCA</name>
<reference evidence="4 5" key="1">
    <citation type="submission" date="2024-10" db="EMBL/GenBank/DDBJ databases">
        <title>The Natural Products Discovery Center: Release of the First 8490 Sequenced Strains for Exploring Actinobacteria Biosynthetic Diversity.</title>
        <authorList>
            <person name="Kalkreuter E."/>
            <person name="Kautsar S.A."/>
            <person name="Yang D."/>
            <person name="Bader C.D."/>
            <person name="Teijaro C.N."/>
            <person name="Fluegel L."/>
            <person name="Davis C.M."/>
            <person name="Simpson J.R."/>
            <person name="Lauterbach L."/>
            <person name="Steele A.D."/>
            <person name="Gui C."/>
            <person name="Meng S."/>
            <person name="Li G."/>
            <person name="Viehrig K."/>
            <person name="Ye F."/>
            <person name="Su P."/>
            <person name="Kiefer A.F."/>
            <person name="Nichols A."/>
            <person name="Cepeda A.J."/>
            <person name="Yan W."/>
            <person name="Fan B."/>
            <person name="Jiang Y."/>
            <person name="Adhikari A."/>
            <person name="Zheng C.-J."/>
            <person name="Schuster L."/>
            <person name="Cowan T.M."/>
            <person name="Smanski M.J."/>
            <person name="Chevrette M.G."/>
            <person name="De Carvalho L.P.S."/>
            <person name="Shen B."/>
        </authorList>
    </citation>
    <scope>NUCLEOTIDE SEQUENCE [LARGE SCALE GENOMIC DNA]</scope>
    <source>
        <strain evidence="4 5">NPDC019275</strain>
    </source>
</reference>
<evidence type="ECO:0000256" key="2">
    <source>
        <dbReference type="SAM" id="Coils"/>
    </source>
</evidence>
<dbReference type="PANTHER" id="PTHR30204:SF97">
    <property type="entry name" value="MERR FAMILY REGULATORY PROTEIN"/>
    <property type="match status" value="1"/>
</dbReference>
<keyword evidence="5" id="KW-1185">Reference proteome</keyword>
<dbReference type="InterPro" id="IPR009061">
    <property type="entry name" value="DNA-bd_dom_put_sf"/>
</dbReference>
<keyword evidence="2" id="KW-0175">Coiled coil</keyword>
<evidence type="ECO:0000256" key="1">
    <source>
        <dbReference type="ARBA" id="ARBA00023125"/>
    </source>
</evidence>
<dbReference type="Gene3D" id="1.10.1660.10">
    <property type="match status" value="1"/>
</dbReference>
<dbReference type="PROSITE" id="PS50937">
    <property type="entry name" value="HTH_MERR_2"/>
    <property type="match status" value="1"/>
</dbReference>
<dbReference type="EMBL" id="JBIRYO010000008">
    <property type="protein sequence ID" value="MFI2474555.1"/>
    <property type="molecule type" value="Genomic_DNA"/>
</dbReference>
<dbReference type="RefSeq" id="WP_364824172.1">
    <property type="nucleotide sequence ID" value="NZ_JBFAYM010000012.1"/>
</dbReference>
<dbReference type="SMART" id="SM00422">
    <property type="entry name" value="HTH_MERR"/>
    <property type="match status" value="1"/>
</dbReference>
<dbReference type="Proteomes" id="UP001611415">
    <property type="component" value="Unassembled WGS sequence"/>
</dbReference>
<comment type="caution">
    <text evidence="4">The sequence shown here is derived from an EMBL/GenBank/DDBJ whole genome shotgun (WGS) entry which is preliminary data.</text>
</comment>
<evidence type="ECO:0000259" key="3">
    <source>
        <dbReference type="PROSITE" id="PS50937"/>
    </source>
</evidence>
<proteinExistence type="predicted"/>
<organism evidence="4 5">
    <name type="scientific">Nocardia xishanensis</name>
    <dbReference type="NCBI Taxonomy" id="238964"/>
    <lineage>
        <taxon>Bacteria</taxon>
        <taxon>Bacillati</taxon>
        <taxon>Actinomycetota</taxon>
        <taxon>Actinomycetes</taxon>
        <taxon>Mycobacteriales</taxon>
        <taxon>Nocardiaceae</taxon>
        <taxon>Nocardia</taxon>
    </lineage>
</organism>
<evidence type="ECO:0000313" key="5">
    <source>
        <dbReference type="Proteomes" id="UP001611415"/>
    </source>
</evidence>
<keyword evidence="1" id="KW-0238">DNA-binding</keyword>
<protein>
    <submittedName>
        <fullName evidence="4">MerR family transcriptional regulator</fullName>
    </submittedName>
</protein>
<dbReference type="PANTHER" id="PTHR30204">
    <property type="entry name" value="REDOX-CYCLING DRUG-SENSING TRANSCRIPTIONAL ACTIVATOR SOXR"/>
    <property type="match status" value="1"/>
</dbReference>
<dbReference type="Pfam" id="PF13411">
    <property type="entry name" value="MerR_1"/>
    <property type="match status" value="1"/>
</dbReference>
<feature type="coiled-coil region" evidence="2">
    <location>
        <begin position="79"/>
        <end position="106"/>
    </location>
</feature>
<dbReference type="PRINTS" id="PR00040">
    <property type="entry name" value="HTHMERR"/>
</dbReference>
<dbReference type="InterPro" id="IPR047057">
    <property type="entry name" value="MerR_fam"/>
</dbReference>
<dbReference type="InterPro" id="IPR000551">
    <property type="entry name" value="MerR-type_HTH_dom"/>
</dbReference>
<gene>
    <name evidence="4" type="ORF">ACH49W_14360</name>
</gene>
<accession>A0ABW7X0G0</accession>
<dbReference type="SUPFAM" id="SSF46955">
    <property type="entry name" value="Putative DNA-binding domain"/>
    <property type="match status" value="1"/>
</dbReference>
<feature type="domain" description="HTH merR-type" evidence="3">
    <location>
        <begin position="1"/>
        <end position="71"/>
    </location>
</feature>
<evidence type="ECO:0000313" key="4">
    <source>
        <dbReference type="EMBL" id="MFI2474555.1"/>
    </source>
</evidence>
<sequence>MTSLDIAEVAEQAGLTPSALRFYEKRGLIEPDGRNGLRRTYHPDVLARLALVTCARSAGFTIAQIARFLTATPQDAELRAHLVDRAKQLDEDIARLTRMRDGLRHTATCTHEPLVDCPEFKSILATPEAKAANTAA</sequence>
<dbReference type="PROSITE" id="PS00552">
    <property type="entry name" value="HTH_MERR_1"/>
    <property type="match status" value="1"/>
</dbReference>